<accession>A0ABW4SLA3</accession>
<dbReference type="InterPro" id="IPR036291">
    <property type="entry name" value="NAD(P)-bd_dom_sf"/>
</dbReference>
<protein>
    <submittedName>
        <fullName evidence="2">SDR family NAD(P)-dependent oxidoreductase</fullName>
    </submittedName>
</protein>
<dbReference type="InterPro" id="IPR002347">
    <property type="entry name" value="SDR_fam"/>
</dbReference>
<dbReference type="Gene3D" id="3.40.50.720">
    <property type="entry name" value="NAD(P)-binding Rossmann-like Domain"/>
    <property type="match status" value="1"/>
</dbReference>
<evidence type="ECO:0000313" key="3">
    <source>
        <dbReference type="Proteomes" id="UP001597368"/>
    </source>
</evidence>
<evidence type="ECO:0000313" key="2">
    <source>
        <dbReference type="EMBL" id="MFD1929949.1"/>
    </source>
</evidence>
<feature type="region of interest" description="Disordered" evidence="1">
    <location>
        <begin position="60"/>
        <end position="97"/>
    </location>
</feature>
<name>A0ABW4SLA3_9ACTN</name>
<gene>
    <name evidence="2" type="ORF">ACFSKW_00515</name>
</gene>
<organism evidence="2 3">
    <name type="scientific">Nonomuraea mangrovi</name>
    <dbReference type="NCBI Taxonomy" id="2316207"/>
    <lineage>
        <taxon>Bacteria</taxon>
        <taxon>Bacillati</taxon>
        <taxon>Actinomycetota</taxon>
        <taxon>Actinomycetes</taxon>
        <taxon>Streptosporangiales</taxon>
        <taxon>Streptosporangiaceae</taxon>
        <taxon>Nonomuraea</taxon>
    </lineage>
</organism>
<proteinExistence type="predicted"/>
<dbReference type="EMBL" id="JBHUFV010000003">
    <property type="protein sequence ID" value="MFD1929949.1"/>
    <property type="molecule type" value="Genomic_DNA"/>
</dbReference>
<dbReference type="RefSeq" id="WP_379567906.1">
    <property type="nucleotide sequence ID" value="NZ_JBHUFV010000003.1"/>
</dbReference>
<evidence type="ECO:0000256" key="1">
    <source>
        <dbReference type="SAM" id="MobiDB-lite"/>
    </source>
</evidence>
<dbReference type="Proteomes" id="UP001597368">
    <property type="component" value="Unassembled WGS sequence"/>
</dbReference>
<sequence length="97" mass="10390">MSEPLIIGAGAVIGQAVTRRFGREGLPIALIARHIRRLRAAVEAISPSGVDVVMVAADSADEAESHAADDMAEHDRRPHTEPPQQREREALHAGGPR</sequence>
<comment type="caution">
    <text evidence="2">The sequence shown here is derived from an EMBL/GenBank/DDBJ whole genome shotgun (WGS) entry which is preliminary data.</text>
</comment>
<keyword evidence="3" id="KW-1185">Reference proteome</keyword>
<dbReference type="SUPFAM" id="SSF51735">
    <property type="entry name" value="NAD(P)-binding Rossmann-fold domains"/>
    <property type="match status" value="1"/>
</dbReference>
<reference evidence="3" key="1">
    <citation type="journal article" date="2019" name="Int. J. Syst. Evol. Microbiol.">
        <title>The Global Catalogue of Microorganisms (GCM) 10K type strain sequencing project: providing services to taxonomists for standard genome sequencing and annotation.</title>
        <authorList>
            <consortium name="The Broad Institute Genomics Platform"/>
            <consortium name="The Broad Institute Genome Sequencing Center for Infectious Disease"/>
            <person name="Wu L."/>
            <person name="Ma J."/>
        </authorList>
    </citation>
    <scope>NUCLEOTIDE SEQUENCE [LARGE SCALE GENOMIC DNA]</scope>
    <source>
        <strain evidence="3">ICMP 6774ER</strain>
    </source>
</reference>
<dbReference type="Pfam" id="PF00106">
    <property type="entry name" value="adh_short"/>
    <property type="match status" value="1"/>
</dbReference>
<feature type="compositionally biased region" description="Basic and acidic residues" evidence="1">
    <location>
        <begin position="63"/>
        <end position="91"/>
    </location>
</feature>